<reference evidence="2" key="1">
    <citation type="submission" date="2013-07" db="EMBL/GenBank/DDBJ databases">
        <title>The genome of an arbuscular mycorrhizal fungus provides insights into the evolution of the oldest plant symbiosis.</title>
        <authorList>
            <consortium name="DOE Joint Genome Institute"/>
            <person name="Tisserant E."/>
            <person name="Malbreil M."/>
            <person name="Kuo A."/>
            <person name="Kohler A."/>
            <person name="Symeonidi A."/>
            <person name="Balestrini R."/>
            <person name="Charron P."/>
            <person name="Duensing N."/>
            <person name="Frei-dit-Frey N."/>
            <person name="Gianinazzi-Pearson V."/>
            <person name="Gilbert B."/>
            <person name="Handa Y."/>
            <person name="Hijri M."/>
            <person name="Kaul R."/>
            <person name="Kawaguchi M."/>
            <person name="Krajinski F."/>
            <person name="Lammers P."/>
            <person name="Lapierre D."/>
            <person name="Masclaux F.G."/>
            <person name="Murat C."/>
            <person name="Morin E."/>
            <person name="Ndikumana S."/>
            <person name="Pagni M."/>
            <person name="Petitpierre D."/>
            <person name="Requena N."/>
            <person name="Rosikiewicz P."/>
            <person name="Riley R."/>
            <person name="Saito K."/>
            <person name="San Clemente H."/>
            <person name="Shapiro H."/>
            <person name="van Tuinen D."/>
            <person name="Becard G."/>
            <person name="Bonfante P."/>
            <person name="Paszkowski U."/>
            <person name="Shachar-Hill Y."/>
            <person name="Young J.P."/>
            <person name="Sanders I.R."/>
            <person name="Henrissat B."/>
            <person name="Rensing S.A."/>
            <person name="Grigoriev I.V."/>
            <person name="Corradi N."/>
            <person name="Roux C."/>
            <person name="Martin F."/>
        </authorList>
    </citation>
    <scope>NUCLEOTIDE SEQUENCE</scope>
    <source>
        <strain evidence="2">DAOM 197198</strain>
    </source>
</reference>
<dbReference type="HOGENOM" id="CLU_3051539_0_0_1"/>
<accession>U9TJH3</accession>
<feature type="compositionally biased region" description="Basic residues" evidence="1">
    <location>
        <begin position="18"/>
        <end position="27"/>
    </location>
</feature>
<proteinExistence type="predicted"/>
<evidence type="ECO:0000256" key="1">
    <source>
        <dbReference type="SAM" id="MobiDB-lite"/>
    </source>
</evidence>
<feature type="region of interest" description="Disordered" evidence="1">
    <location>
        <begin position="1"/>
        <end position="27"/>
    </location>
</feature>
<sequence>MSESGKSGKFTEELLGSTKKKYRRSSRVHRVLLRKKNRMEKIREKEIGSKIGTA</sequence>
<name>U9TJH3_RHIID</name>
<evidence type="ECO:0000313" key="2">
    <source>
        <dbReference type="EMBL" id="ESA08290.1"/>
    </source>
</evidence>
<protein>
    <submittedName>
        <fullName evidence="2">Uncharacterized protein</fullName>
    </submittedName>
</protein>
<dbReference type="EMBL" id="KI289375">
    <property type="protein sequence ID" value="ESA08290.1"/>
    <property type="molecule type" value="Genomic_DNA"/>
</dbReference>
<organism evidence="2">
    <name type="scientific">Rhizophagus irregularis (strain DAOM 181602 / DAOM 197198 / MUCL 43194)</name>
    <name type="common">Arbuscular mycorrhizal fungus</name>
    <name type="synonym">Glomus intraradices</name>
    <dbReference type="NCBI Taxonomy" id="747089"/>
    <lineage>
        <taxon>Eukaryota</taxon>
        <taxon>Fungi</taxon>
        <taxon>Fungi incertae sedis</taxon>
        <taxon>Mucoromycota</taxon>
        <taxon>Glomeromycotina</taxon>
        <taxon>Glomeromycetes</taxon>
        <taxon>Glomerales</taxon>
        <taxon>Glomeraceae</taxon>
        <taxon>Rhizophagus</taxon>
    </lineage>
</organism>
<gene>
    <name evidence="2" type="ORF">GLOINDRAFT_3608</name>
</gene>
<dbReference type="AlphaFoldDB" id="U9TJH3"/>